<organism evidence="2 3">
    <name type="scientific">Bacillus arachidis</name>
    <dbReference type="NCBI Taxonomy" id="2819290"/>
    <lineage>
        <taxon>Bacteria</taxon>
        <taxon>Bacillati</taxon>
        <taxon>Bacillota</taxon>
        <taxon>Bacilli</taxon>
        <taxon>Bacillales</taxon>
        <taxon>Bacillaceae</taxon>
        <taxon>Bacillus</taxon>
    </lineage>
</organism>
<feature type="domain" description="HNH nuclease" evidence="1">
    <location>
        <begin position="72"/>
        <end position="124"/>
    </location>
</feature>
<keyword evidence="2" id="KW-0255">Endonuclease</keyword>
<dbReference type="InterPro" id="IPR003615">
    <property type="entry name" value="HNH_nuc"/>
</dbReference>
<keyword evidence="2" id="KW-0540">Nuclease</keyword>
<dbReference type="Pfam" id="PF13391">
    <property type="entry name" value="HNH_2"/>
    <property type="match status" value="1"/>
</dbReference>
<keyword evidence="3" id="KW-1185">Reference proteome</keyword>
<evidence type="ECO:0000313" key="2">
    <source>
        <dbReference type="EMBL" id="MBO1626149.1"/>
    </source>
</evidence>
<accession>A0ABS3NYX6</accession>
<name>A0ABS3NYX6_9BACI</name>
<dbReference type="GO" id="GO:0004519">
    <property type="term" value="F:endonuclease activity"/>
    <property type="evidence" value="ECO:0007669"/>
    <property type="project" value="UniProtKB-KW"/>
</dbReference>
<evidence type="ECO:0000259" key="1">
    <source>
        <dbReference type="Pfam" id="PF13391"/>
    </source>
</evidence>
<gene>
    <name evidence="2" type="ORF">J4P90_13050</name>
</gene>
<sequence>MWIFPLRLKDSNVKFTKLSSTTNGKQELQDEFKEIQQVENLPISITEKERLIKSRIGQGKFKKLLLGRECKCALCGVTDPRVLIASHIKPWSESTNEERLDVNNGLLLCPNHDALFDKHLISFDGRGKIVISETLNEMVRTFMNLNDRMQVNLTAEQLNYMQDHLKQLN</sequence>
<comment type="caution">
    <text evidence="2">The sequence shown here is derived from an EMBL/GenBank/DDBJ whole genome shotgun (WGS) entry which is preliminary data.</text>
</comment>
<protein>
    <submittedName>
        <fullName evidence="2">HNH endonuclease</fullName>
    </submittedName>
</protein>
<proteinExistence type="predicted"/>
<evidence type="ECO:0000313" key="3">
    <source>
        <dbReference type="Proteomes" id="UP000677611"/>
    </source>
</evidence>
<dbReference type="EMBL" id="JAGDQJ010000014">
    <property type="protein sequence ID" value="MBO1626149.1"/>
    <property type="molecule type" value="Genomic_DNA"/>
</dbReference>
<dbReference type="Proteomes" id="UP000677611">
    <property type="component" value="Unassembled WGS sequence"/>
</dbReference>
<reference evidence="2 3" key="1">
    <citation type="submission" date="2021-03" db="EMBL/GenBank/DDBJ databases">
        <title>Identification of novel Bacillus strains.</title>
        <authorList>
            <person name="Xiao Z."/>
            <person name="Li Y."/>
            <person name="Shen J."/>
        </authorList>
    </citation>
    <scope>NUCLEOTIDE SEQUENCE [LARGE SCALE GENOMIC DNA]</scope>
    <source>
        <strain evidence="2 3">SY8</strain>
    </source>
</reference>
<keyword evidence="2" id="KW-0378">Hydrolase</keyword>